<gene>
    <name evidence="3" type="ORF">LRAMOSA03811</name>
</gene>
<dbReference type="InterPro" id="IPR011993">
    <property type="entry name" value="PH-like_dom_sf"/>
</dbReference>
<dbReference type="PROSITE" id="PS50010">
    <property type="entry name" value="DH_2"/>
    <property type="match status" value="1"/>
</dbReference>
<dbReference type="InterPro" id="IPR035899">
    <property type="entry name" value="DBL_dom_sf"/>
</dbReference>
<organism evidence="3">
    <name type="scientific">Lichtheimia ramosa</name>
    <dbReference type="NCBI Taxonomy" id="688394"/>
    <lineage>
        <taxon>Eukaryota</taxon>
        <taxon>Fungi</taxon>
        <taxon>Fungi incertae sedis</taxon>
        <taxon>Mucoromycota</taxon>
        <taxon>Mucoromycotina</taxon>
        <taxon>Mucoromycetes</taxon>
        <taxon>Mucorales</taxon>
        <taxon>Lichtheimiaceae</taxon>
        <taxon>Lichtheimia</taxon>
    </lineage>
</organism>
<feature type="domain" description="DH" evidence="2">
    <location>
        <begin position="120"/>
        <end position="328"/>
    </location>
</feature>
<dbReference type="SMART" id="SM00325">
    <property type="entry name" value="RhoGEF"/>
    <property type="match status" value="1"/>
</dbReference>
<dbReference type="EMBL" id="LK023346">
    <property type="protein sequence ID" value="CDS11548.1"/>
    <property type="molecule type" value="Genomic_DNA"/>
</dbReference>
<dbReference type="PANTHER" id="PTHR12673:SF159">
    <property type="entry name" value="LD03170P"/>
    <property type="match status" value="1"/>
</dbReference>
<evidence type="ECO:0000259" key="1">
    <source>
        <dbReference type="PROSITE" id="PS50003"/>
    </source>
</evidence>
<dbReference type="Gene3D" id="2.30.29.30">
    <property type="entry name" value="Pleckstrin-homology domain (PH domain)/Phosphotyrosine-binding domain (PTB)"/>
    <property type="match status" value="1"/>
</dbReference>
<dbReference type="SUPFAM" id="SSF48065">
    <property type="entry name" value="DBL homology domain (DH-domain)"/>
    <property type="match status" value="1"/>
</dbReference>
<dbReference type="OrthoDB" id="660555at2759"/>
<evidence type="ECO:0000313" key="3">
    <source>
        <dbReference type="EMBL" id="CDS11548.1"/>
    </source>
</evidence>
<dbReference type="SUPFAM" id="SSF50729">
    <property type="entry name" value="PH domain-like"/>
    <property type="match status" value="1"/>
</dbReference>
<dbReference type="GO" id="GO:0005085">
    <property type="term" value="F:guanyl-nucleotide exchange factor activity"/>
    <property type="evidence" value="ECO:0007669"/>
    <property type="project" value="InterPro"/>
</dbReference>
<feature type="domain" description="PH" evidence="1">
    <location>
        <begin position="357"/>
        <end position="485"/>
    </location>
</feature>
<proteinExistence type="predicted"/>
<dbReference type="Gene3D" id="1.20.900.10">
    <property type="entry name" value="Dbl homology (DH) domain"/>
    <property type="match status" value="1"/>
</dbReference>
<dbReference type="InterPro" id="IPR000219">
    <property type="entry name" value="DH_dom"/>
</dbReference>
<reference evidence="3" key="1">
    <citation type="journal article" date="2014" name="Genome Announc.">
        <title>De novo whole-genome sequence and genome annotation of Lichtheimia ramosa.</title>
        <authorList>
            <person name="Linde J."/>
            <person name="Schwartze V."/>
            <person name="Binder U."/>
            <person name="Lass-Florl C."/>
            <person name="Voigt K."/>
            <person name="Horn F."/>
        </authorList>
    </citation>
    <scope>NUCLEOTIDE SEQUENCE</scope>
    <source>
        <strain evidence="3">JMRC FSU:6197</strain>
    </source>
</reference>
<dbReference type="Pfam" id="PF00621">
    <property type="entry name" value="RhoGEF"/>
    <property type="match status" value="1"/>
</dbReference>
<accession>A0A077WX09</accession>
<dbReference type="GO" id="GO:0005737">
    <property type="term" value="C:cytoplasm"/>
    <property type="evidence" value="ECO:0007669"/>
    <property type="project" value="TreeGrafter"/>
</dbReference>
<evidence type="ECO:0008006" key="4">
    <source>
        <dbReference type="Google" id="ProtNLM"/>
    </source>
</evidence>
<dbReference type="InterPro" id="IPR001849">
    <property type="entry name" value="PH_domain"/>
</dbReference>
<dbReference type="InterPro" id="IPR051092">
    <property type="entry name" value="FYVE_RhoGEF_PH"/>
</dbReference>
<name>A0A077WX09_9FUNG</name>
<protein>
    <recommendedName>
        <fullName evidence="4">DH domain-containing protein</fullName>
    </recommendedName>
</protein>
<dbReference type="Pfam" id="PF00169">
    <property type="entry name" value="PH"/>
    <property type="match status" value="1"/>
</dbReference>
<dbReference type="PROSITE" id="PS50003">
    <property type="entry name" value="PH_DOMAIN"/>
    <property type="match status" value="1"/>
</dbReference>
<dbReference type="SMART" id="SM00233">
    <property type="entry name" value="PH"/>
    <property type="match status" value="1"/>
</dbReference>
<dbReference type="PANTHER" id="PTHR12673">
    <property type="entry name" value="FACIOGENITAL DYSPLASIA PROTEIN"/>
    <property type="match status" value="1"/>
</dbReference>
<evidence type="ECO:0000259" key="2">
    <source>
        <dbReference type="PROSITE" id="PS50010"/>
    </source>
</evidence>
<dbReference type="AlphaFoldDB" id="A0A077WX09"/>
<sequence length="493" mass="55410">MLKKTRSTSTTSTRATIRTTTSSELSFASSSSGSRIGAASVSDASTSMSTYSMDDPLSPFRISVGSAACPPVTALSTYDDVDVIDDLYAFFATESDAGNLDRLLFFHFPDLAAIDLQLQNRERILKELFDNEGRYIAKLQAAVEYYKKPMMATFRQSSNTTSTSSSSLPRNFLSSNKAAGVIRGNDVEIVFGNLEDLLKISRRFYNGLKERFRMWGPTQLLSDIIEPLVLDAPSYISYYENYIVAMSVLERMARTPATKKYVEPMGEFGGAGQISLFSLLSLPLYAVPRYAKILKDLVLQTDPHHPDAQKLAQCSLRMNRLDSSMRPLQQRCQNTSRLVEMITLVRNCPILLDEPRQFIMRGQLTSVGVGSYGHRDDRRMYFLLNDMLIFARPRENDSSPSSALYFKGKIDLRDAVVRELPKKKLNHPYAFEITINSTDPTYQYADDIDALLAAAGGSTAEVFYLKADSREAMNMWMAELQNVINQLKPPRRR</sequence>